<feature type="compositionally biased region" description="Polar residues" evidence="1">
    <location>
        <begin position="474"/>
        <end position="488"/>
    </location>
</feature>
<dbReference type="PANTHER" id="PTHR15690:SF0">
    <property type="entry name" value="NUCLEAR RECEPTOR COACTIVATOR 6"/>
    <property type="match status" value="1"/>
</dbReference>
<feature type="region of interest" description="Disordered" evidence="1">
    <location>
        <begin position="1"/>
        <end position="60"/>
    </location>
</feature>
<feature type="region of interest" description="Disordered" evidence="1">
    <location>
        <begin position="215"/>
        <end position="266"/>
    </location>
</feature>
<dbReference type="InterPro" id="IPR032715">
    <property type="entry name" value="NCOA6_TRADD-N"/>
</dbReference>
<feature type="region of interest" description="Disordered" evidence="1">
    <location>
        <begin position="282"/>
        <end position="531"/>
    </location>
</feature>
<evidence type="ECO:0000313" key="3">
    <source>
        <dbReference type="EMBL" id="TNN52251.1"/>
    </source>
</evidence>
<name>A0A4Z2GG91_9TELE</name>
<proteinExistence type="predicted"/>
<dbReference type="OrthoDB" id="5967287at2759"/>
<dbReference type="AlphaFoldDB" id="A0A4Z2GG91"/>
<accession>A0A4Z2GG91</accession>
<keyword evidence="3" id="KW-0675">Receptor</keyword>
<dbReference type="GO" id="GO:0035097">
    <property type="term" value="C:histone methyltransferase complex"/>
    <property type="evidence" value="ECO:0007669"/>
    <property type="project" value="TreeGrafter"/>
</dbReference>
<feature type="compositionally biased region" description="Low complexity" evidence="1">
    <location>
        <begin position="402"/>
        <end position="412"/>
    </location>
</feature>
<feature type="compositionally biased region" description="Gly residues" evidence="1">
    <location>
        <begin position="392"/>
        <end position="401"/>
    </location>
</feature>
<protein>
    <submittedName>
        <fullName evidence="3">Nuclear receptor coactivator 6</fullName>
    </submittedName>
</protein>
<evidence type="ECO:0000259" key="2">
    <source>
        <dbReference type="Pfam" id="PF13820"/>
    </source>
</evidence>
<feature type="compositionally biased region" description="Low complexity" evidence="1">
    <location>
        <begin position="359"/>
        <end position="374"/>
    </location>
</feature>
<feature type="compositionally biased region" description="Low complexity" evidence="1">
    <location>
        <begin position="508"/>
        <end position="522"/>
    </location>
</feature>
<sequence length="702" mass="72122">MAHRCPPPLPSQGTEHLEPDNDSDRDSGVGEDADSCHGGAEEEGGGGEEEEGVNTQSGVEGEGSAVFIAFQGNMEDEDFSQKLECVLRGIPNMLALGPERLRPRRVEPWNSVRVTFNIPRDAAERLRLLAQNNQQQLRDLGILSVQIEGEGAINVAVGPIRGQEVRVNGPIGAPGQMRMDVGFPGQPGPGGVRMANPAMVPPGPGVAAQSTLPGGSGQLHPRAQMVPRPPSLATVQTPSHPPPPYPFGSQQAGQVFTAMGPGPLQQQAGQFAAPQLKGLQACPAGAVRPPPPLPPASGPQGNLAAKSPGSSSSPFQQSSPGTPPMMAQRPTTPQGFPQGVGSPGRAALGPPGAMQQGFMGMPQHGPPGAQGHPGMPKRPMGFPNPNFVQGQVSGGTPGTPVGGASQQLQSSQAMTHTGAPPSASAPNPMQGPPHVQPNVMGVQSGMPGLPPGTAAGPGMGQPPGLQSPMLGLQHQAQPVSSSPSQKLQGQGGGQTVLSRPLSQGQRGGMTPPKQMMPQQGQGVMHGQGQMVGGQGHQAMLLQQQQQQQQNSMMEQMHMQMGNGHFAAHGMNFNPQFQGQMPMAGACVQPGGFPVSKDVTLTSPLLVNLLQSDISASQFGPGGKQGPGGANQAKPKKKKPARKKKPKEGDAPAEGLGGLDGAAGLEDSELPNLGGEPSLGLDNASQKLPEFSGRPAGKQQQQQ</sequence>
<feature type="compositionally biased region" description="Pro residues" evidence="1">
    <location>
        <begin position="288"/>
        <end position="297"/>
    </location>
</feature>
<evidence type="ECO:0000313" key="4">
    <source>
        <dbReference type="Proteomes" id="UP000314294"/>
    </source>
</evidence>
<dbReference type="PANTHER" id="PTHR15690">
    <property type="entry name" value="NUCLEAR RECEPTOR COACTIVATOR 6"/>
    <property type="match status" value="1"/>
</dbReference>
<dbReference type="GO" id="GO:0005667">
    <property type="term" value="C:transcription regulator complex"/>
    <property type="evidence" value="ECO:0007669"/>
    <property type="project" value="TreeGrafter"/>
</dbReference>
<keyword evidence="4" id="KW-1185">Reference proteome</keyword>
<feature type="compositionally biased region" description="Basic and acidic residues" evidence="1">
    <location>
        <begin position="15"/>
        <end position="28"/>
    </location>
</feature>
<gene>
    <name evidence="3" type="primary">NCOA6</name>
    <name evidence="3" type="ORF">EYF80_037555</name>
</gene>
<dbReference type="GO" id="GO:0003713">
    <property type="term" value="F:transcription coactivator activity"/>
    <property type="evidence" value="ECO:0007669"/>
    <property type="project" value="InterPro"/>
</dbReference>
<dbReference type="Pfam" id="PF13820">
    <property type="entry name" value="NCOA6_TRADD-N"/>
    <property type="match status" value="1"/>
</dbReference>
<feature type="region of interest" description="Disordered" evidence="1">
    <location>
        <begin position="616"/>
        <end position="702"/>
    </location>
</feature>
<feature type="compositionally biased region" description="Pro residues" evidence="1">
    <location>
        <begin position="1"/>
        <end position="10"/>
    </location>
</feature>
<dbReference type="InterPro" id="IPR026638">
    <property type="entry name" value="NCOA6"/>
</dbReference>
<evidence type="ECO:0000256" key="1">
    <source>
        <dbReference type="SAM" id="MobiDB-lite"/>
    </source>
</evidence>
<feature type="compositionally biased region" description="Low complexity" evidence="1">
    <location>
        <begin position="445"/>
        <end position="454"/>
    </location>
</feature>
<dbReference type="Proteomes" id="UP000314294">
    <property type="component" value="Unassembled WGS sequence"/>
</dbReference>
<reference evidence="3 4" key="1">
    <citation type="submission" date="2019-03" db="EMBL/GenBank/DDBJ databases">
        <title>First draft genome of Liparis tanakae, snailfish: a comprehensive survey of snailfish specific genes.</title>
        <authorList>
            <person name="Kim W."/>
            <person name="Song I."/>
            <person name="Jeong J.-H."/>
            <person name="Kim D."/>
            <person name="Kim S."/>
            <person name="Ryu S."/>
            <person name="Song J.Y."/>
            <person name="Lee S.K."/>
        </authorList>
    </citation>
    <scope>NUCLEOTIDE SEQUENCE [LARGE SCALE GENOMIC DNA]</scope>
    <source>
        <tissue evidence="3">Muscle</tissue>
    </source>
</reference>
<feature type="compositionally biased region" description="Polar residues" evidence="1">
    <location>
        <begin position="495"/>
        <end position="504"/>
    </location>
</feature>
<feature type="compositionally biased region" description="Low complexity" evidence="1">
    <location>
        <begin position="307"/>
        <end position="320"/>
    </location>
</feature>
<feature type="domain" description="Nuclear receptor coactivator 6 TRADD-N" evidence="2">
    <location>
        <begin position="66"/>
        <end position="204"/>
    </location>
</feature>
<feature type="compositionally biased region" description="Gly residues" evidence="1">
    <location>
        <begin position="619"/>
        <end position="628"/>
    </location>
</feature>
<feature type="compositionally biased region" description="Basic residues" evidence="1">
    <location>
        <begin position="633"/>
        <end position="645"/>
    </location>
</feature>
<feature type="compositionally biased region" description="Acidic residues" evidence="1">
    <location>
        <begin position="41"/>
        <end position="52"/>
    </location>
</feature>
<organism evidence="3 4">
    <name type="scientific">Liparis tanakae</name>
    <name type="common">Tanaka's snailfish</name>
    <dbReference type="NCBI Taxonomy" id="230148"/>
    <lineage>
        <taxon>Eukaryota</taxon>
        <taxon>Metazoa</taxon>
        <taxon>Chordata</taxon>
        <taxon>Craniata</taxon>
        <taxon>Vertebrata</taxon>
        <taxon>Euteleostomi</taxon>
        <taxon>Actinopterygii</taxon>
        <taxon>Neopterygii</taxon>
        <taxon>Teleostei</taxon>
        <taxon>Neoteleostei</taxon>
        <taxon>Acanthomorphata</taxon>
        <taxon>Eupercaria</taxon>
        <taxon>Perciformes</taxon>
        <taxon>Cottioidei</taxon>
        <taxon>Cottales</taxon>
        <taxon>Liparidae</taxon>
        <taxon>Liparis</taxon>
    </lineage>
</organism>
<dbReference type="EMBL" id="SRLO01000554">
    <property type="protein sequence ID" value="TNN52251.1"/>
    <property type="molecule type" value="Genomic_DNA"/>
</dbReference>
<comment type="caution">
    <text evidence="3">The sequence shown here is derived from an EMBL/GenBank/DDBJ whole genome shotgun (WGS) entry which is preliminary data.</text>
</comment>
<dbReference type="GO" id="GO:0045944">
    <property type="term" value="P:positive regulation of transcription by RNA polymerase II"/>
    <property type="evidence" value="ECO:0007669"/>
    <property type="project" value="TreeGrafter"/>
</dbReference>